<gene>
    <name evidence="1" type="ORF">OW729_17365</name>
</gene>
<dbReference type="EMBL" id="JAPQFJ010000026">
    <property type="protein sequence ID" value="MCY6960378.1"/>
    <property type="molecule type" value="Genomic_DNA"/>
</dbReference>
<protein>
    <submittedName>
        <fullName evidence="1">Uncharacterized protein</fullName>
    </submittedName>
</protein>
<proteinExistence type="predicted"/>
<accession>A0ABT4DFC7</accession>
<sequence length="171" mass="19858">MKTIAFIGEDKVRNFKSNVLEFVNSYSNDYKEVANEYVTSNKYADYIVINSNSYSDIEVLKCKYCLVNMDKSFQKELCIYGNLITYGFGNKSTITVSSIEDENEGFVYCLQRYINIDCSHNIEPQEIPISLKFEDEEELYCYMVAITILLIENVGDEKFLEKLLNKSLNKK</sequence>
<evidence type="ECO:0000313" key="1">
    <source>
        <dbReference type="EMBL" id="MCY6960378.1"/>
    </source>
</evidence>
<evidence type="ECO:0000313" key="2">
    <source>
        <dbReference type="Proteomes" id="UP001144612"/>
    </source>
</evidence>
<comment type="caution">
    <text evidence="1">The sequence shown here is derived from an EMBL/GenBank/DDBJ whole genome shotgun (WGS) entry which is preliminary data.</text>
</comment>
<name>A0ABT4DFC7_9CLOT</name>
<dbReference type="RefSeq" id="WP_268062815.1">
    <property type="nucleotide sequence ID" value="NZ_JAPQFJ010000026.1"/>
</dbReference>
<reference evidence="1" key="1">
    <citation type="submission" date="2022-12" db="EMBL/GenBank/DDBJ databases">
        <title>Clostridium sp. nov., isolated from industrial wastewater.</title>
        <authorList>
            <person name="Jiayan W."/>
        </authorList>
    </citation>
    <scope>NUCLEOTIDE SEQUENCE</scope>
    <source>
        <strain evidence="1">ZC22-4</strain>
    </source>
</reference>
<organism evidence="1 2">
    <name type="scientific">Clostridium brassicae</name>
    <dbReference type="NCBI Taxonomy" id="2999072"/>
    <lineage>
        <taxon>Bacteria</taxon>
        <taxon>Bacillati</taxon>
        <taxon>Bacillota</taxon>
        <taxon>Clostridia</taxon>
        <taxon>Eubacteriales</taxon>
        <taxon>Clostridiaceae</taxon>
        <taxon>Clostridium</taxon>
    </lineage>
</organism>
<dbReference type="Proteomes" id="UP001144612">
    <property type="component" value="Unassembled WGS sequence"/>
</dbReference>
<keyword evidence="2" id="KW-1185">Reference proteome</keyword>